<keyword evidence="10" id="KW-0406">Ion transport</keyword>
<organism evidence="14 15">
    <name type="scientific">Ligaoa zhengdingensis</name>
    <dbReference type="NCBI Taxonomy" id="2763658"/>
    <lineage>
        <taxon>Bacteria</taxon>
        <taxon>Bacillati</taxon>
        <taxon>Bacillota</taxon>
        <taxon>Clostridia</taxon>
        <taxon>Eubacteriales</taxon>
        <taxon>Oscillospiraceae</taxon>
        <taxon>Ligaoa</taxon>
    </lineage>
</organism>
<evidence type="ECO:0000256" key="8">
    <source>
        <dbReference type="ARBA" id="ARBA00022692"/>
    </source>
</evidence>
<evidence type="ECO:0000313" key="15">
    <source>
        <dbReference type="Proteomes" id="UP000653127"/>
    </source>
</evidence>
<dbReference type="GO" id="GO:0005886">
    <property type="term" value="C:plasma membrane"/>
    <property type="evidence" value="ECO:0007669"/>
    <property type="project" value="UniProtKB-SubCell"/>
</dbReference>
<keyword evidence="5" id="KW-0813">Transport</keyword>
<evidence type="ECO:0000256" key="6">
    <source>
        <dbReference type="ARBA" id="ARBA00022449"/>
    </source>
</evidence>
<feature type="transmembrane region" description="Helical" evidence="13">
    <location>
        <begin position="182"/>
        <end position="202"/>
    </location>
</feature>
<evidence type="ECO:0000256" key="9">
    <source>
        <dbReference type="ARBA" id="ARBA00022989"/>
    </source>
</evidence>
<proteinExistence type="inferred from homology"/>
<dbReference type="GO" id="GO:0006811">
    <property type="term" value="P:monoatomic ion transport"/>
    <property type="evidence" value="ECO:0007669"/>
    <property type="project" value="UniProtKB-KW"/>
</dbReference>
<keyword evidence="6" id="KW-0050">Antiport</keyword>
<feature type="transmembrane region" description="Helical" evidence="13">
    <location>
        <begin position="110"/>
        <end position="132"/>
    </location>
</feature>
<evidence type="ECO:0000256" key="4">
    <source>
        <dbReference type="ARBA" id="ARBA00020268"/>
    </source>
</evidence>
<evidence type="ECO:0000256" key="2">
    <source>
        <dbReference type="ARBA" id="ARBA00004651"/>
    </source>
</evidence>
<comment type="similarity">
    <text evidence="3">Belongs to the multi antimicrobial extrusion (MATE) (TC 2.A.66.1) family.</text>
</comment>
<feature type="transmembrane region" description="Helical" evidence="13">
    <location>
        <begin position="208"/>
        <end position="236"/>
    </location>
</feature>
<dbReference type="AlphaFoldDB" id="A0A926I5A6"/>
<evidence type="ECO:0000256" key="10">
    <source>
        <dbReference type="ARBA" id="ARBA00023065"/>
    </source>
</evidence>
<feature type="transmembrane region" description="Helical" evidence="13">
    <location>
        <begin position="78"/>
        <end position="98"/>
    </location>
</feature>
<dbReference type="PANTHER" id="PTHR43298:SF2">
    <property type="entry name" value="FMN_FAD EXPORTER YEEO-RELATED"/>
    <property type="match status" value="1"/>
</dbReference>
<evidence type="ECO:0000256" key="11">
    <source>
        <dbReference type="ARBA" id="ARBA00023136"/>
    </source>
</evidence>
<evidence type="ECO:0000256" key="12">
    <source>
        <dbReference type="ARBA" id="ARBA00031636"/>
    </source>
</evidence>
<keyword evidence="15" id="KW-1185">Reference proteome</keyword>
<keyword evidence="8 13" id="KW-0812">Transmembrane</keyword>
<protein>
    <recommendedName>
        <fullName evidence="4">Probable multidrug resistance protein NorM</fullName>
    </recommendedName>
    <alternativeName>
        <fullName evidence="12">Multidrug-efflux transporter</fullName>
    </alternativeName>
</protein>
<evidence type="ECO:0000256" key="3">
    <source>
        <dbReference type="ARBA" id="ARBA00010199"/>
    </source>
</evidence>
<dbReference type="CDD" id="cd13137">
    <property type="entry name" value="MATE_NorM_like"/>
    <property type="match status" value="1"/>
</dbReference>
<dbReference type="EMBL" id="JACRST010000016">
    <property type="protein sequence ID" value="MBC8547265.1"/>
    <property type="molecule type" value="Genomic_DNA"/>
</dbReference>
<keyword evidence="9 13" id="KW-1133">Transmembrane helix</keyword>
<reference evidence="14" key="1">
    <citation type="submission" date="2020-08" db="EMBL/GenBank/DDBJ databases">
        <title>Genome public.</title>
        <authorList>
            <person name="Liu C."/>
            <person name="Sun Q."/>
        </authorList>
    </citation>
    <scope>NUCLEOTIDE SEQUENCE</scope>
    <source>
        <strain evidence="14">NSJ-31</strain>
    </source>
</reference>
<comment type="subcellular location">
    <subcellularLocation>
        <location evidence="2">Cell membrane</location>
        <topology evidence="2">Multi-pass membrane protein</topology>
    </subcellularLocation>
</comment>
<dbReference type="Pfam" id="PF01554">
    <property type="entry name" value="MatE"/>
    <property type="match status" value="2"/>
</dbReference>
<accession>A0A926I5A6</accession>
<name>A0A926I5A6_9FIRM</name>
<evidence type="ECO:0000256" key="13">
    <source>
        <dbReference type="SAM" id="Phobius"/>
    </source>
</evidence>
<dbReference type="PIRSF" id="PIRSF006603">
    <property type="entry name" value="DinF"/>
    <property type="match status" value="1"/>
</dbReference>
<dbReference type="InterPro" id="IPR002528">
    <property type="entry name" value="MATE_fam"/>
</dbReference>
<evidence type="ECO:0000256" key="1">
    <source>
        <dbReference type="ARBA" id="ARBA00003408"/>
    </source>
</evidence>
<dbReference type="InterPro" id="IPR048279">
    <property type="entry name" value="MdtK-like"/>
</dbReference>
<feature type="transmembrane region" description="Helical" evidence="13">
    <location>
        <begin position="434"/>
        <end position="456"/>
    </location>
</feature>
<dbReference type="PANTHER" id="PTHR43298">
    <property type="entry name" value="MULTIDRUG RESISTANCE PROTEIN NORM-RELATED"/>
    <property type="match status" value="1"/>
</dbReference>
<dbReference type="GO" id="GO:0042910">
    <property type="term" value="F:xenobiotic transmembrane transporter activity"/>
    <property type="evidence" value="ECO:0007669"/>
    <property type="project" value="InterPro"/>
</dbReference>
<gene>
    <name evidence="14" type="ORF">H8711_10050</name>
</gene>
<keyword evidence="7" id="KW-1003">Cell membrane</keyword>
<evidence type="ECO:0000313" key="14">
    <source>
        <dbReference type="EMBL" id="MBC8547265.1"/>
    </source>
</evidence>
<dbReference type="NCBIfam" id="TIGR00797">
    <property type="entry name" value="matE"/>
    <property type="match status" value="1"/>
</dbReference>
<feature type="transmembrane region" description="Helical" evidence="13">
    <location>
        <begin position="276"/>
        <end position="296"/>
    </location>
</feature>
<feature type="transmembrane region" description="Helical" evidence="13">
    <location>
        <begin position="302"/>
        <end position="322"/>
    </location>
</feature>
<dbReference type="Proteomes" id="UP000653127">
    <property type="component" value="Unassembled WGS sequence"/>
</dbReference>
<dbReference type="RefSeq" id="WP_249283340.1">
    <property type="nucleotide sequence ID" value="NZ_JACRST010000016.1"/>
</dbReference>
<dbReference type="GO" id="GO:0015297">
    <property type="term" value="F:antiporter activity"/>
    <property type="evidence" value="ECO:0007669"/>
    <property type="project" value="UniProtKB-KW"/>
</dbReference>
<comment type="function">
    <text evidence="1">Multidrug efflux pump.</text>
</comment>
<feature type="transmembrane region" description="Helical" evidence="13">
    <location>
        <begin position="152"/>
        <end position="170"/>
    </location>
</feature>
<dbReference type="InterPro" id="IPR050222">
    <property type="entry name" value="MATE_MdtK"/>
</dbReference>
<keyword evidence="11 13" id="KW-0472">Membrane</keyword>
<evidence type="ECO:0000256" key="5">
    <source>
        <dbReference type="ARBA" id="ARBA00022448"/>
    </source>
</evidence>
<feature type="transmembrane region" description="Helical" evidence="13">
    <location>
        <begin position="42"/>
        <end position="66"/>
    </location>
</feature>
<feature type="transmembrane region" description="Helical" evidence="13">
    <location>
        <begin position="343"/>
        <end position="367"/>
    </location>
</feature>
<feature type="transmembrane region" description="Helical" evidence="13">
    <location>
        <begin position="379"/>
        <end position="400"/>
    </location>
</feature>
<comment type="caution">
    <text evidence="14">The sequence shown here is derived from an EMBL/GenBank/DDBJ whole genome shotgun (WGS) entry which is preliminary data.</text>
</comment>
<sequence length="468" mass="50211">MVKLLERFYTTDRMLKPGQALGKIPSTAQAYKINFNVAWPSAVEAVLVSLIASVDTIMVGVLGPQAISAVGITTQPKFIILSVILSLNIGITALVARLKGENDREGAVSCLKQGILICALFSLLLTIFGFVYADEIILFAGAQDDIIENAVIYFRIILIGNFFSSLSLTINAAQRGIGHTQISMRTNLAANGVNLVFNYLLIGGNFGFPAWGVAGAAVATTIGNIVGFVISMVSVLHRDSYLRLSVCKGWRFDLRTIKSVSKVAASAMVEQVFMRFGFFSYAKIVAGLGSVAFATHQICMNIINISFSFGDGLGIAASSLVGQSLGSKRPDVAIIYAKVGQRFAFTISVALFILFTAGNTFFVSLFSNDPQIIEMGRPLMIIIAFVTLGQITTVLLSGCLRGAGDTVYTAVVSFVSIGILRPFVSWLLCIPLGLGLVGAWIGLAVDQVCRLVLVVLRFASNKWTKIEL</sequence>
<evidence type="ECO:0000256" key="7">
    <source>
        <dbReference type="ARBA" id="ARBA00022475"/>
    </source>
</evidence>